<evidence type="ECO:0000256" key="13">
    <source>
        <dbReference type="SAM" id="MobiDB-lite"/>
    </source>
</evidence>
<dbReference type="Pfam" id="PF01529">
    <property type="entry name" value="DHHC"/>
    <property type="match status" value="1"/>
</dbReference>
<feature type="domain" description="Palmitoyltransferase DHHC" evidence="14">
    <location>
        <begin position="132"/>
        <end position="261"/>
    </location>
</feature>
<evidence type="ECO:0000256" key="11">
    <source>
        <dbReference type="HAMAP-Rule" id="MF_03199"/>
    </source>
</evidence>
<feature type="transmembrane region" description="Helical" evidence="11 12">
    <location>
        <begin position="89"/>
        <end position="108"/>
    </location>
</feature>
<keyword evidence="7 11" id="KW-0564">Palmitate</keyword>
<dbReference type="HAMAP" id="MF_03199">
    <property type="entry name" value="DHHC_PAT_PFA4"/>
    <property type="match status" value="1"/>
</dbReference>
<feature type="region of interest" description="Disordered" evidence="13">
    <location>
        <begin position="341"/>
        <end position="365"/>
    </location>
</feature>
<sequence>MVDGVSPDRRLVIPSDAPCLQTRRSRLLKLLSSRLSCDCEIMICKILSDDFTISRLAIPSVSLLISFLAYTSQYFFLHFESAPLRQDEVWKINIFALCIWICYFRACFVDPGRLPSSSKIAPGGADKDTTTGRSRWCRRCEAYKPPRAHHCKTCKRCIPKMDHHCPWTSNCVSHFTFPHFIRFLFYAVVGMGYLETLLWERGSIVWKSRDLPSYLGPSVGQLIHLFLLFVVNSLTVFALFILLVRSLWSLVFNTTTIESWEIERHETLVRRARVLGGFLDAPGGKRIPIRKQEFPYDIGIWSNIRNGMGGSANIISWFWPLAATSDRKTGWEFEINDFEDPGVSWPPPDPDRIPLPAGPLPGDGSELLKTYSSAREEIEAFQRRQAEDIRRTRPFSEIQRRKRFHDRYRQQQGGGDSDDERGPGPVYGDQSDEGEESWRNAEGERLRDFGVDEDAEFYDEDNIPLGVLLRQRNKGQ</sequence>
<feature type="region of interest" description="Disordered" evidence="13">
    <location>
        <begin position="385"/>
        <end position="452"/>
    </location>
</feature>
<dbReference type="EC" id="2.3.1.225" evidence="11"/>
<feature type="active site" description="S-palmitoyl cysteine intermediate" evidence="11">
    <location>
        <position position="165"/>
    </location>
</feature>
<evidence type="ECO:0000256" key="5">
    <source>
        <dbReference type="ARBA" id="ARBA00022989"/>
    </source>
</evidence>
<keyword evidence="4 11" id="KW-0256">Endoplasmic reticulum</keyword>
<keyword evidence="5 11" id="KW-1133">Transmembrane helix</keyword>
<organism evidence="15 16">
    <name type="scientific">Penicillium brasilianum</name>
    <dbReference type="NCBI Taxonomy" id="104259"/>
    <lineage>
        <taxon>Eukaryota</taxon>
        <taxon>Fungi</taxon>
        <taxon>Dikarya</taxon>
        <taxon>Ascomycota</taxon>
        <taxon>Pezizomycotina</taxon>
        <taxon>Eurotiomycetes</taxon>
        <taxon>Eurotiomycetidae</taxon>
        <taxon>Eurotiales</taxon>
        <taxon>Aspergillaceae</taxon>
        <taxon>Penicillium</taxon>
    </lineage>
</organism>
<keyword evidence="8 11" id="KW-0449">Lipoprotein</keyword>
<feature type="transmembrane region" description="Helical" evidence="11 12">
    <location>
        <begin position="222"/>
        <end position="244"/>
    </location>
</feature>
<evidence type="ECO:0000256" key="12">
    <source>
        <dbReference type="RuleBase" id="RU079119"/>
    </source>
</evidence>
<name>A0A0F7TRP1_PENBI</name>
<dbReference type="Proteomes" id="UP000042958">
    <property type="component" value="Unassembled WGS sequence"/>
</dbReference>
<comment type="catalytic activity">
    <reaction evidence="10 11 12">
        <text>L-cysteinyl-[protein] + hexadecanoyl-CoA = S-hexadecanoyl-L-cysteinyl-[protein] + CoA</text>
        <dbReference type="Rhea" id="RHEA:36683"/>
        <dbReference type="Rhea" id="RHEA-COMP:10131"/>
        <dbReference type="Rhea" id="RHEA-COMP:11032"/>
        <dbReference type="ChEBI" id="CHEBI:29950"/>
        <dbReference type="ChEBI" id="CHEBI:57287"/>
        <dbReference type="ChEBI" id="CHEBI:57379"/>
        <dbReference type="ChEBI" id="CHEBI:74151"/>
        <dbReference type="EC" id="2.3.1.225"/>
    </reaction>
</comment>
<dbReference type="STRING" id="104259.A0A0F7TRP1"/>
<evidence type="ECO:0000256" key="7">
    <source>
        <dbReference type="ARBA" id="ARBA00023139"/>
    </source>
</evidence>
<keyword evidence="9 11" id="KW-0012">Acyltransferase</keyword>
<keyword evidence="16" id="KW-1185">Reference proteome</keyword>
<dbReference type="PROSITE" id="PS50216">
    <property type="entry name" value="DHHC"/>
    <property type="match status" value="1"/>
</dbReference>
<reference evidence="16" key="1">
    <citation type="journal article" date="2015" name="Genome Announc.">
        <title>Draft genome sequence of the fungus Penicillium brasilianum MG11.</title>
        <authorList>
            <person name="Horn F."/>
            <person name="Linde J."/>
            <person name="Mattern D.J."/>
            <person name="Walther G."/>
            <person name="Guthke R."/>
            <person name="Brakhage A.A."/>
            <person name="Valiante V."/>
        </authorList>
    </citation>
    <scope>NUCLEOTIDE SEQUENCE [LARGE SCALE GENOMIC DNA]</scope>
    <source>
        <strain evidence="16">MG11</strain>
    </source>
</reference>
<protein>
    <recommendedName>
        <fullName evidence="11">Palmitoyltransferase PFA4</fullName>
        <ecNumber evidence="11">2.3.1.225</ecNumber>
    </recommendedName>
    <alternativeName>
        <fullName evidence="11">Protein S-acyltransferase</fullName>
        <shortName evidence="11">PAT</shortName>
    </alternativeName>
    <alternativeName>
        <fullName evidence="11">Protein fatty acyltransferase 4</fullName>
    </alternativeName>
</protein>
<dbReference type="InterPro" id="IPR033682">
    <property type="entry name" value="PFA4"/>
</dbReference>
<keyword evidence="3 11" id="KW-0812">Transmembrane</keyword>
<evidence type="ECO:0000313" key="15">
    <source>
        <dbReference type="EMBL" id="CEJ57692.1"/>
    </source>
</evidence>
<dbReference type="InterPro" id="IPR001594">
    <property type="entry name" value="Palmitoyltrfase_DHHC"/>
</dbReference>
<feature type="transmembrane region" description="Helical" evidence="11 12">
    <location>
        <begin position="56"/>
        <end position="77"/>
    </location>
</feature>
<accession>A0A0F7TRP1</accession>
<evidence type="ECO:0000256" key="8">
    <source>
        <dbReference type="ARBA" id="ARBA00023288"/>
    </source>
</evidence>
<evidence type="ECO:0000256" key="4">
    <source>
        <dbReference type="ARBA" id="ARBA00022824"/>
    </source>
</evidence>
<proteinExistence type="inferred from homology"/>
<evidence type="ECO:0000313" key="16">
    <source>
        <dbReference type="Proteomes" id="UP000042958"/>
    </source>
</evidence>
<feature type="transmembrane region" description="Helical" evidence="11 12">
    <location>
        <begin position="183"/>
        <end position="202"/>
    </location>
</feature>
<comment type="domain">
    <text evidence="11 12">The DHHC domain is required for palmitoyltransferase activity.</text>
</comment>
<evidence type="ECO:0000256" key="9">
    <source>
        <dbReference type="ARBA" id="ARBA00023315"/>
    </source>
</evidence>
<keyword evidence="2 11" id="KW-0808">Transferase</keyword>
<dbReference type="AlphaFoldDB" id="A0A0F7TRP1"/>
<keyword evidence="6 11" id="KW-0472">Membrane</keyword>
<evidence type="ECO:0000259" key="14">
    <source>
        <dbReference type="Pfam" id="PF01529"/>
    </source>
</evidence>
<evidence type="ECO:0000256" key="10">
    <source>
        <dbReference type="ARBA" id="ARBA00048048"/>
    </source>
</evidence>
<dbReference type="PANTHER" id="PTHR12246">
    <property type="entry name" value="PALMITOYLTRANSFERASE ZDHHC16"/>
    <property type="match status" value="1"/>
</dbReference>
<comment type="similarity">
    <text evidence="11">Belongs to the DHHC palmitoyltransferase family. PFA4 subfamily.</text>
</comment>
<comment type="function">
    <text evidence="11">Mediates the reversible addition of palmitate to target proteins, thereby regulating their membrane association and biological function.</text>
</comment>
<dbReference type="GO" id="GO:0019706">
    <property type="term" value="F:protein-cysteine S-palmitoyltransferase activity"/>
    <property type="evidence" value="ECO:0007669"/>
    <property type="project" value="UniProtKB-UniRule"/>
</dbReference>
<gene>
    <name evidence="11" type="primary">PFA4</name>
    <name evidence="15" type="ORF">PMG11_06376</name>
</gene>
<dbReference type="OrthoDB" id="331948at2759"/>
<feature type="compositionally biased region" description="Basic and acidic residues" evidence="13">
    <location>
        <begin position="436"/>
        <end position="450"/>
    </location>
</feature>
<dbReference type="InterPro" id="IPR039859">
    <property type="entry name" value="PFA4/ZDH16/20/ERF2-like"/>
</dbReference>
<evidence type="ECO:0000256" key="2">
    <source>
        <dbReference type="ARBA" id="ARBA00022679"/>
    </source>
</evidence>
<comment type="subcellular location">
    <subcellularLocation>
        <location evidence="11">Endoplasmic reticulum membrane</location>
        <topology evidence="11">Multi-pass membrane protein</topology>
    </subcellularLocation>
    <subcellularLocation>
        <location evidence="1">Membrane</location>
        <topology evidence="1">Multi-pass membrane protein</topology>
    </subcellularLocation>
</comment>
<evidence type="ECO:0000256" key="3">
    <source>
        <dbReference type="ARBA" id="ARBA00022692"/>
    </source>
</evidence>
<dbReference type="GO" id="GO:0005789">
    <property type="term" value="C:endoplasmic reticulum membrane"/>
    <property type="evidence" value="ECO:0007669"/>
    <property type="project" value="UniProtKB-SubCell"/>
</dbReference>
<evidence type="ECO:0000256" key="1">
    <source>
        <dbReference type="ARBA" id="ARBA00004141"/>
    </source>
</evidence>
<evidence type="ECO:0000256" key="6">
    <source>
        <dbReference type="ARBA" id="ARBA00023136"/>
    </source>
</evidence>
<dbReference type="EMBL" id="CDHK01000005">
    <property type="protein sequence ID" value="CEJ57692.1"/>
    <property type="molecule type" value="Genomic_DNA"/>
</dbReference>